<organism evidence="1">
    <name type="scientific">Solanum lycopersicum</name>
    <name type="common">Tomato</name>
    <name type="synonym">Lycopersicon esculentum</name>
    <dbReference type="NCBI Taxonomy" id="4081"/>
    <lineage>
        <taxon>Eukaryota</taxon>
        <taxon>Viridiplantae</taxon>
        <taxon>Streptophyta</taxon>
        <taxon>Embryophyta</taxon>
        <taxon>Tracheophyta</taxon>
        <taxon>Spermatophyta</taxon>
        <taxon>Magnoliopsida</taxon>
        <taxon>eudicotyledons</taxon>
        <taxon>Gunneridae</taxon>
        <taxon>Pentapetalae</taxon>
        <taxon>asterids</taxon>
        <taxon>lamiids</taxon>
        <taxon>Solanales</taxon>
        <taxon>Solanaceae</taxon>
        <taxon>Solanoideae</taxon>
        <taxon>Solaneae</taxon>
        <taxon>Solanum</taxon>
        <taxon>Solanum subgen. Lycopersicon</taxon>
    </lineage>
</organism>
<dbReference type="AlphaFoldDB" id="A0A3Q7FPF4"/>
<dbReference type="InParanoid" id="A0A3Q7FPF4"/>
<dbReference type="Gramene" id="Solyc03g095787.1.1">
    <property type="protein sequence ID" value="Solyc03g095787.1.1"/>
    <property type="gene ID" value="Solyc03g095787.1"/>
</dbReference>
<reference evidence="1" key="1">
    <citation type="journal article" date="2012" name="Nature">
        <title>The tomato genome sequence provides insights into fleshy fruit evolution.</title>
        <authorList>
            <consortium name="Tomato Genome Consortium"/>
        </authorList>
    </citation>
    <scope>NUCLEOTIDE SEQUENCE [LARGE SCALE GENOMIC DNA]</scope>
    <source>
        <strain evidence="1">cv. Heinz 1706</strain>
    </source>
</reference>
<accession>A0A3Q7FPF4</accession>
<dbReference type="Proteomes" id="UP000004994">
    <property type="component" value="Chromosome 3"/>
</dbReference>
<proteinExistence type="predicted"/>
<evidence type="ECO:0000313" key="1">
    <source>
        <dbReference type="EnsemblPlants" id="Solyc03g095787.1.1"/>
    </source>
</evidence>
<dbReference type="EnsemblPlants" id="Solyc03g095787.1.1">
    <property type="protein sequence ID" value="Solyc03g095787.1.1"/>
    <property type="gene ID" value="Solyc03g095787.1"/>
</dbReference>
<protein>
    <submittedName>
        <fullName evidence="1">Uncharacterized protein</fullName>
    </submittedName>
</protein>
<reference evidence="1" key="2">
    <citation type="submission" date="2019-01" db="UniProtKB">
        <authorList>
            <consortium name="EnsemblPlants"/>
        </authorList>
    </citation>
    <scope>IDENTIFICATION</scope>
    <source>
        <strain evidence="1">cv. Heinz 1706</strain>
    </source>
</reference>
<sequence>MHGVASFNVPATDSQAKSVCKLLKSFCGLKQASRQCNIKLTTPLVESGFTQSFLDYSLVIKHADGKKNPIVISKTVSSANSNVKEEKTVHSTFHLQLKRDASIHKKVKGAPTLSGKLYRKSRDEPKINKPAKSRGALLQGTNVIAYDCSDLVATTSNLLLANKIGYGAFGNAYKVIICFQQA</sequence>
<keyword evidence="2" id="KW-1185">Reference proteome</keyword>
<evidence type="ECO:0000313" key="2">
    <source>
        <dbReference type="Proteomes" id="UP000004994"/>
    </source>
</evidence>
<name>A0A3Q7FPF4_SOLLC</name>